<accession>A0A318SLX8</accession>
<evidence type="ECO:0000256" key="6">
    <source>
        <dbReference type="ARBA" id="ARBA00023237"/>
    </source>
</evidence>
<sequence length="284" mass="30456">MPVVHALGAPTSRPARSVTVRSSLPSARPGLSYPTRALRAFALTALTALTLLLSGCRIDLYTRQAEADANQMVAALLTAGVPAWKESPDGGKTWSVQVDEGAMVQAMEVLRSNGLPEERHANLGELFKKEGLISTPTEERVRFIHGVAEELSETILKVDGVLTARVHIVLPQNDPLASAPRPSSASVFVKYRADANLSALVPAIKNMVARSVEGLVYDNVAVTLVQGELPRVALPLPSPSRWPWIAGVAFAFLMLGGVGWVLWRRPSLLPAALASRLPWATGPR</sequence>
<feature type="domain" description="Flagellar M-ring N-terminal" evidence="9">
    <location>
        <begin position="60"/>
        <end position="228"/>
    </location>
</feature>
<keyword evidence="3 8" id="KW-0732">Signal</keyword>
<keyword evidence="8" id="KW-1133">Transmembrane helix</keyword>
<keyword evidence="6 8" id="KW-0998">Cell outer membrane</keyword>
<dbReference type="EMBL" id="QJTC01000011">
    <property type="protein sequence ID" value="PYE77869.1"/>
    <property type="molecule type" value="Genomic_DNA"/>
</dbReference>
<evidence type="ECO:0000259" key="9">
    <source>
        <dbReference type="Pfam" id="PF01514"/>
    </source>
</evidence>
<keyword evidence="7 8" id="KW-0449">Lipoprotein</keyword>
<dbReference type="NCBIfam" id="TIGR02544">
    <property type="entry name" value="III_secr_YscJ"/>
    <property type="match status" value="1"/>
</dbReference>
<evidence type="ECO:0000256" key="3">
    <source>
        <dbReference type="ARBA" id="ARBA00022729"/>
    </source>
</evidence>
<keyword evidence="8" id="KW-0812">Transmembrane</keyword>
<evidence type="ECO:0000256" key="5">
    <source>
        <dbReference type="ARBA" id="ARBA00023139"/>
    </source>
</evidence>
<comment type="subcellular location">
    <subcellularLocation>
        <location evidence="1">Cell outer membrane</location>
        <topology evidence="1">Lipid-anchor</topology>
    </subcellularLocation>
</comment>
<evidence type="ECO:0000313" key="11">
    <source>
        <dbReference type="Proteomes" id="UP000247540"/>
    </source>
</evidence>
<dbReference type="Pfam" id="PF01514">
    <property type="entry name" value="YscJ_FliF"/>
    <property type="match status" value="1"/>
</dbReference>
<protein>
    <recommendedName>
        <fullName evidence="8">Lipoprotein</fullName>
    </recommendedName>
</protein>
<dbReference type="OrthoDB" id="115186at2"/>
<dbReference type="InterPro" id="IPR003282">
    <property type="entry name" value="T3SS_SctJ"/>
</dbReference>
<dbReference type="InterPro" id="IPR006182">
    <property type="entry name" value="FliF_N_dom"/>
</dbReference>
<dbReference type="InterPro" id="IPR045851">
    <property type="entry name" value="AMP-bd_C_sf"/>
</dbReference>
<evidence type="ECO:0000256" key="4">
    <source>
        <dbReference type="ARBA" id="ARBA00023136"/>
    </source>
</evidence>
<name>A0A318SLX8_9BURK</name>
<dbReference type="Gene3D" id="3.30.300.30">
    <property type="match status" value="1"/>
</dbReference>
<dbReference type="PANTHER" id="PTHR30046:SF2">
    <property type="entry name" value="YOP PROTEINS TRANSLOCATION LIPOPROTEIN J"/>
    <property type="match status" value="1"/>
</dbReference>
<dbReference type="InterPro" id="IPR043427">
    <property type="entry name" value="YscJ/FliF"/>
</dbReference>
<gene>
    <name evidence="10" type="ORF">DFQ15_11113</name>
</gene>
<dbReference type="PANTHER" id="PTHR30046">
    <property type="entry name" value="FLAGELLAR M-RING PROTEIN"/>
    <property type="match status" value="1"/>
</dbReference>
<dbReference type="AlphaFoldDB" id="A0A318SLX8"/>
<organism evidence="10 11">
    <name type="scientific">Xylophilus ampelinus</name>
    <dbReference type="NCBI Taxonomy" id="54067"/>
    <lineage>
        <taxon>Bacteria</taxon>
        <taxon>Pseudomonadati</taxon>
        <taxon>Pseudomonadota</taxon>
        <taxon>Betaproteobacteria</taxon>
        <taxon>Burkholderiales</taxon>
        <taxon>Xylophilus</taxon>
    </lineage>
</organism>
<keyword evidence="4 8" id="KW-0472">Membrane</keyword>
<dbReference type="Proteomes" id="UP000247540">
    <property type="component" value="Unassembled WGS sequence"/>
</dbReference>
<evidence type="ECO:0000313" key="10">
    <source>
        <dbReference type="EMBL" id="PYE77869.1"/>
    </source>
</evidence>
<evidence type="ECO:0000256" key="7">
    <source>
        <dbReference type="ARBA" id="ARBA00023288"/>
    </source>
</evidence>
<dbReference type="GO" id="GO:0009279">
    <property type="term" value="C:cell outer membrane"/>
    <property type="evidence" value="ECO:0007669"/>
    <property type="project" value="UniProtKB-SubCell"/>
</dbReference>
<proteinExistence type="inferred from homology"/>
<evidence type="ECO:0000256" key="8">
    <source>
        <dbReference type="RuleBase" id="RU364102"/>
    </source>
</evidence>
<reference evidence="10 11" key="1">
    <citation type="submission" date="2018-06" db="EMBL/GenBank/DDBJ databases">
        <title>Genomic Encyclopedia of Type Strains, Phase III (KMG-III): the genomes of soil and plant-associated and newly described type strains.</title>
        <authorList>
            <person name="Whitman W."/>
        </authorList>
    </citation>
    <scope>NUCLEOTIDE SEQUENCE [LARGE SCALE GENOMIC DNA]</scope>
    <source>
        <strain evidence="10 11">CECT 7646</strain>
    </source>
</reference>
<comment type="caution">
    <text evidence="10">The sequence shown here is derived from an EMBL/GenBank/DDBJ whole genome shotgun (WGS) entry which is preliminary data.</text>
</comment>
<feature type="transmembrane region" description="Helical" evidence="8">
    <location>
        <begin position="242"/>
        <end position="263"/>
    </location>
</feature>
<dbReference type="PRINTS" id="PR01338">
    <property type="entry name" value="TYPE3OMKPROT"/>
</dbReference>
<keyword evidence="5 8" id="KW-0564">Palmitate</keyword>
<evidence type="ECO:0000256" key="2">
    <source>
        <dbReference type="ARBA" id="ARBA00009509"/>
    </source>
</evidence>
<evidence type="ECO:0000256" key="1">
    <source>
        <dbReference type="ARBA" id="ARBA00004459"/>
    </source>
</evidence>
<dbReference type="Gene3D" id="3.30.70.1530">
    <property type="entry name" value="Hypothetical protein rpa1041"/>
    <property type="match status" value="1"/>
</dbReference>
<dbReference type="GO" id="GO:0009306">
    <property type="term" value="P:protein secretion"/>
    <property type="evidence" value="ECO:0007669"/>
    <property type="project" value="InterPro"/>
</dbReference>
<comment type="similarity">
    <text evidence="2 8">Belongs to the YscJ lipoprotein family.</text>
</comment>
<keyword evidence="11" id="KW-1185">Reference proteome</keyword>